<comment type="caution">
    <text evidence="2">The sequence shown here is derived from an EMBL/GenBank/DDBJ whole genome shotgun (WGS) entry which is preliminary data.</text>
</comment>
<gene>
    <name evidence="2" type="ORF">GCM10023318_59490</name>
</gene>
<sequence>MVALSALVGGCAGEQETSLAWRDVDPCSLADADQVAKLDQSGADQAVTEPIRSDYGGPGCHWDRYLQISIVGDVASASDSSRAPQDPVGNPPARTFDLEGRHVTVTAERGGRCSVFTRYSQAQLTVSIEVARSKTNIDTADTSQVSCDAQKPLIGSILSRVDLS</sequence>
<accession>A0ABP9L3V7</accession>
<dbReference type="RefSeq" id="WP_345499687.1">
    <property type="nucleotide sequence ID" value="NZ_BAABJM010000009.1"/>
</dbReference>
<feature type="region of interest" description="Disordered" evidence="1">
    <location>
        <begin position="76"/>
        <end position="95"/>
    </location>
</feature>
<dbReference type="EMBL" id="BAABJM010000009">
    <property type="protein sequence ID" value="GAA5068790.1"/>
    <property type="molecule type" value="Genomic_DNA"/>
</dbReference>
<keyword evidence="3" id="KW-1185">Reference proteome</keyword>
<reference evidence="3" key="1">
    <citation type="journal article" date="2019" name="Int. J. Syst. Evol. Microbiol.">
        <title>The Global Catalogue of Microorganisms (GCM) 10K type strain sequencing project: providing services to taxonomists for standard genome sequencing and annotation.</title>
        <authorList>
            <consortium name="The Broad Institute Genomics Platform"/>
            <consortium name="The Broad Institute Genome Sequencing Center for Infectious Disease"/>
            <person name="Wu L."/>
            <person name="Ma J."/>
        </authorList>
    </citation>
    <scope>NUCLEOTIDE SEQUENCE [LARGE SCALE GENOMIC DNA]</scope>
    <source>
        <strain evidence="3">JCM 18298</strain>
    </source>
</reference>
<evidence type="ECO:0000313" key="3">
    <source>
        <dbReference type="Proteomes" id="UP001500603"/>
    </source>
</evidence>
<dbReference type="Proteomes" id="UP001500603">
    <property type="component" value="Unassembled WGS sequence"/>
</dbReference>
<name>A0ABP9L3V7_9NOCA</name>
<organism evidence="2 3">
    <name type="scientific">Nocardia callitridis</name>
    <dbReference type="NCBI Taxonomy" id="648753"/>
    <lineage>
        <taxon>Bacteria</taxon>
        <taxon>Bacillati</taxon>
        <taxon>Actinomycetota</taxon>
        <taxon>Actinomycetes</taxon>
        <taxon>Mycobacteriales</taxon>
        <taxon>Nocardiaceae</taxon>
        <taxon>Nocardia</taxon>
    </lineage>
</organism>
<evidence type="ECO:0008006" key="4">
    <source>
        <dbReference type="Google" id="ProtNLM"/>
    </source>
</evidence>
<proteinExistence type="predicted"/>
<evidence type="ECO:0000313" key="2">
    <source>
        <dbReference type="EMBL" id="GAA5068790.1"/>
    </source>
</evidence>
<evidence type="ECO:0000256" key="1">
    <source>
        <dbReference type="SAM" id="MobiDB-lite"/>
    </source>
</evidence>
<protein>
    <recommendedName>
        <fullName evidence="4">DUF3558 domain-containing protein</fullName>
    </recommendedName>
</protein>